<evidence type="ECO:0000313" key="1">
    <source>
        <dbReference type="EMBL" id="WOH15017.1"/>
    </source>
</evidence>
<gene>
    <name evidence="1" type="ORF">DCAR_0934548</name>
</gene>
<reference evidence="1" key="2">
    <citation type="submission" date="2022-03" db="EMBL/GenBank/DDBJ databases">
        <title>Draft title - Genomic analysis of global carrot germplasm unveils the trajectory of domestication and the origin of high carotenoid orange carrot.</title>
        <authorList>
            <person name="Iorizzo M."/>
            <person name="Ellison S."/>
            <person name="Senalik D."/>
            <person name="Macko-Podgorni A."/>
            <person name="Grzebelus D."/>
            <person name="Bostan H."/>
            <person name="Rolling W."/>
            <person name="Curaba J."/>
            <person name="Simon P."/>
        </authorList>
    </citation>
    <scope>NUCLEOTIDE SEQUENCE</scope>
    <source>
        <tissue evidence="1">Leaf</tissue>
    </source>
</reference>
<accession>A0A175YK35</accession>
<protein>
    <submittedName>
        <fullName evidence="1">Uncharacterized protein</fullName>
    </submittedName>
</protein>
<name>A0A175YK35_DAUCS</name>
<dbReference type="AlphaFoldDB" id="A0A175YK35"/>
<evidence type="ECO:0000313" key="2">
    <source>
        <dbReference type="Proteomes" id="UP000077755"/>
    </source>
</evidence>
<dbReference type="InterPro" id="IPR012340">
    <property type="entry name" value="NA-bd_OB-fold"/>
</dbReference>
<dbReference type="Gramene" id="KZM84086">
    <property type="protein sequence ID" value="KZM84086"/>
    <property type="gene ID" value="DCAR_028492"/>
</dbReference>
<sequence>MLDDGYFTIQLLWLESLSSEVVLGFLFVQQLIVETQTLLERKLFIIMLINVPSLNLLTPSFARCIVDVRVLSIWKFDTSDESSEQFGLNMKLLHEKETSIEAYINLRIVHKFQPLLYQESEIQRIDGNDRSIPRYAFDFVLFKHIHHMKQDNNILIDIVGIIGFVEPPSVVINEQGHEEKFVEFGITDGIQIFQVILWDNICVCTFTNHPATRFAINSDITIVQHLSNKLFALGQSKSDNLYSTCSIAELKMLRKNNFRYRILAHCFDISGELFICIGHTAVHNIVGKSVFEMLQIQNFLNDVPLVIMNIVDTEMMVELTIGTCDTHKGLLKYDASQIQLLDQVEKPVELRGKFIDISDSND</sequence>
<organism evidence="1 2">
    <name type="scientific">Daucus carota subsp. sativus</name>
    <name type="common">Carrot</name>
    <dbReference type="NCBI Taxonomy" id="79200"/>
    <lineage>
        <taxon>Eukaryota</taxon>
        <taxon>Viridiplantae</taxon>
        <taxon>Streptophyta</taxon>
        <taxon>Embryophyta</taxon>
        <taxon>Tracheophyta</taxon>
        <taxon>Spermatophyta</taxon>
        <taxon>Magnoliopsida</taxon>
        <taxon>eudicotyledons</taxon>
        <taxon>Gunneridae</taxon>
        <taxon>Pentapetalae</taxon>
        <taxon>asterids</taxon>
        <taxon>campanulids</taxon>
        <taxon>Apiales</taxon>
        <taxon>Apiaceae</taxon>
        <taxon>Apioideae</taxon>
        <taxon>Scandiceae</taxon>
        <taxon>Daucinae</taxon>
        <taxon>Daucus</taxon>
        <taxon>Daucus sect. Daucus</taxon>
    </lineage>
</organism>
<dbReference type="Proteomes" id="UP000077755">
    <property type="component" value="Chromosome 9"/>
</dbReference>
<proteinExistence type="predicted"/>
<keyword evidence="2" id="KW-1185">Reference proteome</keyword>
<reference evidence="1" key="1">
    <citation type="journal article" date="2016" name="Nat. Genet.">
        <title>A high-quality carrot genome assembly provides new insights into carotenoid accumulation and asterid genome evolution.</title>
        <authorList>
            <person name="Iorizzo M."/>
            <person name="Ellison S."/>
            <person name="Senalik D."/>
            <person name="Zeng P."/>
            <person name="Satapoomin P."/>
            <person name="Huang J."/>
            <person name="Bowman M."/>
            <person name="Iovene M."/>
            <person name="Sanseverino W."/>
            <person name="Cavagnaro P."/>
            <person name="Yildiz M."/>
            <person name="Macko-Podgorni A."/>
            <person name="Moranska E."/>
            <person name="Grzebelus E."/>
            <person name="Grzebelus D."/>
            <person name="Ashrafi H."/>
            <person name="Zheng Z."/>
            <person name="Cheng S."/>
            <person name="Spooner D."/>
            <person name="Van Deynze A."/>
            <person name="Simon P."/>
        </authorList>
    </citation>
    <scope>NUCLEOTIDE SEQUENCE</scope>
    <source>
        <tissue evidence="1">Leaf</tissue>
    </source>
</reference>
<dbReference type="Gene3D" id="2.40.50.140">
    <property type="entry name" value="Nucleic acid-binding proteins"/>
    <property type="match status" value="1"/>
</dbReference>
<dbReference type="EMBL" id="CP093351">
    <property type="protein sequence ID" value="WOH15017.1"/>
    <property type="molecule type" value="Genomic_DNA"/>
</dbReference>